<keyword evidence="6 7" id="KW-0472">Membrane</keyword>
<sequence>MNISEPFIRRPVATTLLTIGVLLAGLFAFLKLPVAPLPQIDFPVILVQAQMAGASPDTMATTVAAPLERRLGAIADVNEMTSTNSLGSTRIVLLFGLNRDIDGAARDVQAAINAARADLPASLRQNPTYRKFNPADTPIIILGMTSETLTRGQVYDSAATVVQQKLSQLPGVGNVDIGGSSLPAVRVELDPTALFNYGIGLEGIRAALASANANSPKGEIDAGDRRYQLYANDQGRKAADYRDIIVAYRNGAAVKLTDVGQVLDGVEDKRNLGIVNGKPGVLLFVYKQPGANVVETIKAVKEALPQITASLPGGIDIKLTGDRSATIRASLSATEETLLVAVGLVILVVYGFLRSWRATLIPAVAVPISIVGTFSAMYLLGYSLNILSLTALIIGTGFVVDDAIVVLENVQRHIEEGKPRLQAALIGAREVGFTVISMSLSLIAVFLPILLMGGLVGRIFQEFSVTLSLSILISLVLSLTTTPMMCARLLRAEGHGPNGEPPAGRRPNLLIRILEGGFARLLGAYARTLEVALAHPRLVLLSLLATVGLNVYLYIIVPKGFFPEQDTGQMMGGIQADQRISFQSMEKKLTQATAIVGADPAVESVVGFTGGRGTNSANVFVGLKPLNERAPISAVMARLRPKLAQVAGARLYVFPRQDLQMGGRQSFAQYQYTLQGDTAEELFAAAPKLVAALQKDPTFADVTSDQQEGGLESRVVIDRATAFRYGITPNKIDNTLYDAFGQRQVSTIYNPLNQYHVVMEIAPRYLETPETLKQIYVSTSGGNAPGSATTNAVAGTVAAGGTVNTNAATGTSSPGSGSSASAATGVATGSGAVGGSGSSGGSGAAAAAAASASTADTASNAAAIASDSARNASANAIAASKGGASSSAPVSAAKETMVPLSAFARIEPGSAPVQVSHQGLFVATTISFNLAPGKSLSDATAAIDRAMAYLQLPATIHGEYAGAAKNYVASASRQPLLILAAILAVYAVLGILYESFVHPLTILSTLPSAGVGAVLALLVTGTDFTIIALIAVFLLIGIVKKNAIMMIDVAIDAERTRAANPVDAIREACLLRFRPIMMTTLAAMLGAVPLILANGEGAELRRPLGIAIVGGLIVSQILTLYTTPVVYLTLDRLRHRVLNRRRRAGRGGEAALPAGE</sequence>
<evidence type="ECO:0000256" key="5">
    <source>
        <dbReference type="ARBA" id="ARBA00022989"/>
    </source>
</evidence>
<evidence type="ECO:0000256" key="6">
    <source>
        <dbReference type="ARBA" id="ARBA00023136"/>
    </source>
</evidence>
<evidence type="ECO:0000256" key="4">
    <source>
        <dbReference type="ARBA" id="ARBA00022692"/>
    </source>
</evidence>
<dbReference type="Gene3D" id="3.30.2090.10">
    <property type="entry name" value="Multidrug efflux transporter AcrB TolC docking domain, DN and DC subdomains"/>
    <property type="match status" value="3"/>
</dbReference>
<dbReference type="RefSeq" id="WP_071000135.1">
    <property type="nucleotide sequence ID" value="NZ_JBEPNW010000002.1"/>
</dbReference>
<feature type="transmembrane region" description="Helical" evidence="7">
    <location>
        <begin position="467"/>
        <end position="489"/>
    </location>
</feature>
<reference evidence="8 9" key="1">
    <citation type="submission" date="2024-06" db="EMBL/GenBank/DDBJ databases">
        <title>Genomics of switchgrass bacterial isolates.</title>
        <authorList>
            <person name="Shade A."/>
        </authorList>
    </citation>
    <scope>NUCLEOTIDE SEQUENCE [LARGE SCALE GENOMIC DNA]</scope>
    <source>
        <strain evidence="8 9">PvP084</strain>
    </source>
</reference>
<protein>
    <submittedName>
        <fullName evidence="8">Multidrug efflux pump</fullName>
    </submittedName>
</protein>
<keyword evidence="3" id="KW-0997">Cell inner membrane</keyword>
<accession>A0ABV2NH82</accession>
<dbReference type="SUPFAM" id="SSF82714">
    <property type="entry name" value="Multidrug efflux transporter AcrB TolC docking domain, DN and DC subdomains"/>
    <property type="match status" value="2"/>
</dbReference>
<evidence type="ECO:0000313" key="9">
    <source>
        <dbReference type="Proteomes" id="UP001549119"/>
    </source>
</evidence>
<keyword evidence="2" id="KW-1003">Cell membrane</keyword>
<evidence type="ECO:0000256" key="7">
    <source>
        <dbReference type="SAM" id="Phobius"/>
    </source>
</evidence>
<feature type="transmembrane region" description="Helical" evidence="7">
    <location>
        <begin position="1104"/>
        <end position="1130"/>
    </location>
</feature>
<feature type="transmembrane region" description="Helical" evidence="7">
    <location>
        <begin position="337"/>
        <end position="353"/>
    </location>
</feature>
<dbReference type="SUPFAM" id="SSF82693">
    <property type="entry name" value="Multidrug efflux transporter AcrB pore domain, PN1, PN2, PC1 and PC2 subdomains"/>
    <property type="match status" value="3"/>
</dbReference>
<feature type="transmembrane region" description="Helical" evidence="7">
    <location>
        <begin position="360"/>
        <end position="380"/>
    </location>
</feature>
<evidence type="ECO:0000256" key="2">
    <source>
        <dbReference type="ARBA" id="ARBA00022475"/>
    </source>
</evidence>
<feature type="transmembrane region" description="Helical" evidence="7">
    <location>
        <begin position="975"/>
        <end position="993"/>
    </location>
</feature>
<dbReference type="InterPro" id="IPR001036">
    <property type="entry name" value="Acrflvin-R"/>
</dbReference>
<dbReference type="PRINTS" id="PR00702">
    <property type="entry name" value="ACRIFLAVINRP"/>
</dbReference>
<dbReference type="Gene3D" id="1.20.1640.10">
    <property type="entry name" value="Multidrug efflux transporter AcrB transmembrane domain"/>
    <property type="match status" value="3"/>
</dbReference>
<dbReference type="Gene3D" id="3.30.70.1320">
    <property type="entry name" value="Multidrug efflux transporter AcrB pore domain like"/>
    <property type="match status" value="1"/>
</dbReference>
<keyword evidence="9" id="KW-1185">Reference proteome</keyword>
<feature type="transmembrane region" description="Helical" evidence="7">
    <location>
        <begin position="538"/>
        <end position="557"/>
    </location>
</feature>
<keyword evidence="1" id="KW-0813">Transport</keyword>
<dbReference type="EMBL" id="JBEPNW010000002">
    <property type="protein sequence ID" value="MET3865842.1"/>
    <property type="molecule type" value="Genomic_DNA"/>
</dbReference>
<dbReference type="PANTHER" id="PTHR32063:SF34">
    <property type="entry name" value="MULTIDRUG RESISTANCE PROTEIN MDTC"/>
    <property type="match status" value="1"/>
</dbReference>
<dbReference type="Gene3D" id="3.30.70.1440">
    <property type="entry name" value="Multidrug efflux transporter AcrB pore domain"/>
    <property type="match status" value="2"/>
</dbReference>
<evidence type="ECO:0000256" key="1">
    <source>
        <dbReference type="ARBA" id="ARBA00022448"/>
    </source>
</evidence>
<dbReference type="PANTHER" id="PTHR32063">
    <property type="match status" value="1"/>
</dbReference>
<organism evidence="8 9">
    <name type="scientific">Methylobacterium radiotolerans</name>
    <dbReference type="NCBI Taxonomy" id="31998"/>
    <lineage>
        <taxon>Bacteria</taxon>
        <taxon>Pseudomonadati</taxon>
        <taxon>Pseudomonadota</taxon>
        <taxon>Alphaproteobacteria</taxon>
        <taxon>Hyphomicrobiales</taxon>
        <taxon>Methylobacteriaceae</taxon>
        <taxon>Methylobacterium</taxon>
    </lineage>
</organism>
<name>A0ABV2NH82_9HYPH</name>
<feature type="transmembrane region" description="Helical" evidence="7">
    <location>
        <begin position="1075"/>
        <end position="1092"/>
    </location>
</feature>
<gene>
    <name evidence="8" type="ORF">ABIC20_003151</name>
</gene>
<evidence type="ECO:0000313" key="8">
    <source>
        <dbReference type="EMBL" id="MET3865842.1"/>
    </source>
</evidence>
<dbReference type="InterPro" id="IPR027463">
    <property type="entry name" value="AcrB_DN_DC_subdom"/>
</dbReference>
<keyword evidence="5 7" id="KW-1133">Transmembrane helix</keyword>
<dbReference type="SUPFAM" id="SSF82866">
    <property type="entry name" value="Multidrug efflux transporter AcrB transmembrane domain"/>
    <property type="match status" value="2"/>
</dbReference>
<dbReference type="Gene3D" id="3.30.70.1430">
    <property type="entry name" value="Multidrug efflux transporter AcrB pore domain"/>
    <property type="match status" value="2"/>
</dbReference>
<comment type="caution">
    <text evidence="8">The sequence shown here is derived from an EMBL/GenBank/DDBJ whole genome shotgun (WGS) entry which is preliminary data.</text>
</comment>
<keyword evidence="4 7" id="KW-0812">Transmembrane</keyword>
<feature type="transmembrane region" description="Helical" evidence="7">
    <location>
        <begin position="1013"/>
        <end position="1036"/>
    </location>
</feature>
<proteinExistence type="predicted"/>
<dbReference type="Proteomes" id="UP001549119">
    <property type="component" value="Unassembled WGS sequence"/>
</dbReference>
<dbReference type="Pfam" id="PF00873">
    <property type="entry name" value="ACR_tran"/>
    <property type="match status" value="2"/>
</dbReference>
<feature type="transmembrane region" description="Helical" evidence="7">
    <location>
        <begin position="12"/>
        <end position="30"/>
    </location>
</feature>
<feature type="transmembrane region" description="Helical" evidence="7">
    <location>
        <begin position="431"/>
        <end position="455"/>
    </location>
</feature>
<evidence type="ECO:0000256" key="3">
    <source>
        <dbReference type="ARBA" id="ARBA00022519"/>
    </source>
</evidence>